<accession>A0A1V4K0G4</accession>
<dbReference type="Proteomes" id="UP000190648">
    <property type="component" value="Unassembled WGS sequence"/>
</dbReference>
<evidence type="ECO:0000313" key="1">
    <source>
        <dbReference type="EMBL" id="OPJ77942.1"/>
    </source>
</evidence>
<sequence>MNYFFWILQVNEDNEPSCSKQQDEGEHTCQPHNYCSRINPVPTQEKHCMRFPGCSSLIVSSSHREVWCNTSTRGFLAILNKNSFFQKIRCSWSELDFQRYQTISAACLGGDRGLAALRAVSSDGGDRGLAALRAVSSDGGDRGLAALRAVSSDGGDRGLAALRAVSSDGGDRGLAALRAVSSDEGDRGLAALRVVSSDRRGQRTGCTESSVQ</sequence>
<dbReference type="OrthoDB" id="10626150at2759"/>
<protein>
    <submittedName>
        <fullName evidence="1">Uncharacterized protein</fullName>
    </submittedName>
</protein>
<dbReference type="EMBL" id="LSYS01005191">
    <property type="protein sequence ID" value="OPJ77942.1"/>
    <property type="molecule type" value="Genomic_DNA"/>
</dbReference>
<keyword evidence="2" id="KW-1185">Reference proteome</keyword>
<comment type="caution">
    <text evidence="1">The sequence shown here is derived from an EMBL/GenBank/DDBJ whole genome shotgun (WGS) entry which is preliminary data.</text>
</comment>
<evidence type="ECO:0000313" key="2">
    <source>
        <dbReference type="Proteomes" id="UP000190648"/>
    </source>
</evidence>
<gene>
    <name evidence="1" type="ORF">AV530_014961</name>
</gene>
<dbReference type="AlphaFoldDB" id="A0A1V4K0G4"/>
<reference evidence="1 2" key="1">
    <citation type="submission" date="2016-02" db="EMBL/GenBank/DDBJ databases">
        <title>Band-tailed pigeon sequencing and assembly.</title>
        <authorList>
            <person name="Soares A.E."/>
            <person name="Novak B.J."/>
            <person name="Rice E.S."/>
            <person name="O'Connell B."/>
            <person name="Chang D."/>
            <person name="Weber S."/>
            <person name="Shapiro B."/>
        </authorList>
    </citation>
    <scope>NUCLEOTIDE SEQUENCE [LARGE SCALE GENOMIC DNA]</scope>
    <source>
        <strain evidence="1">BTP2013</strain>
        <tissue evidence="1">Blood</tissue>
    </source>
</reference>
<proteinExistence type="predicted"/>
<organism evidence="1 2">
    <name type="scientific">Patagioenas fasciata monilis</name>
    <dbReference type="NCBI Taxonomy" id="372326"/>
    <lineage>
        <taxon>Eukaryota</taxon>
        <taxon>Metazoa</taxon>
        <taxon>Chordata</taxon>
        <taxon>Craniata</taxon>
        <taxon>Vertebrata</taxon>
        <taxon>Euteleostomi</taxon>
        <taxon>Archelosauria</taxon>
        <taxon>Archosauria</taxon>
        <taxon>Dinosauria</taxon>
        <taxon>Saurischia</taxon>
        <taxon>Theropoda</taxon>
        <taxon>Coelurosauria</taxon>
        <taxon>Aves</taxon>
        <taxon>Neognathae</taxon>
        <taxon>Neoaves</taxon>
        <taxon>Columbimorphae</taxon>
        <taxon>Columbiformes</taxon>
        <taxon>Columbidae</taxon>
        <taxon>Patagioenas</taxon>
    </lineage>
</organism>
<name>A0A1V4K0G4_PATFA</name>